<feature type="compositionally biased region" description="Polar residues" evidence="1">
    <location>
        <begin position="164"/>
        <end position="174"/>
    </location>
</feature>
<keyword evidence="2" id="KW-1133">Transmembrane helix</keyword>
<evidence type="ECO:0000256" key="2">
    <source>
        <dbReference type="SAM" id="Phobius"/>
    </source>
</evidence>
<proteinExistence type="predicted"/>
<keyword evidence="2" id="KW-0472">Membrane</keyword>
<gene>
    <name evidence="3" type="ORF">IWX90DRAFT_311055</name>
</gene>
<evidence type="ECO:0000256" key="1">
    <source>
        <dbReference type="SAM" id="MobiDB-lite"/>
    </source>
</evidence>
<evidence type="ECO:0000313" key="4">
    <source>
        <dbReference type="Proteomes" id="UP001456524"/>
    </source>
</evidence>
<name>A0ABR1XLU8_9PEZI</name>
<feature type="compositionally biased region" description="Polar residues" evidence="1">
    <location>
        <begin position="87"/>
        <end position="106"/>
    </location>
</feature>
<protein>
    <submittedName>
        <fullName evidence="3">Uncharacterized protein</fullName>
    </submittedName>
</protein>
<feature type="compositionally biased region" description="Polar residues" evidence="1">
    <location>
        <begin position="118"/>
        <end position="153"/>
    </location>
</feature>
<keyword evidence="4" id="KW-1185">Reference proteome</keyword>
<feature type="transmembrane region" description="Helical" evidence="2">
    <location>
        <begin position="181"/>
        <end position="199"/>
    </location>
</feature>
<accession>A0ABR1XLU8</accession>
<reference evidence="3 4" key="1">
    <citation type="journal article" date="2022" name="G3 (Bethesda)">
        <title>Enemy or ally: a genomic approach to elucidate the lifestyle of Phyllosticta citrichinaensis.</title>
        <authorList>
            <person name="Buijs V.A."/>
            <person name="Groenewald J.Z."/>
            <person name="Haridas S."/>
            <person name="LaButti K.M."/>
            <person name="Lipzen A."/>
            <person name="Martin F.M."/>
            <person name="Barry K."/>
            <person name="Grigoriev I.V."/>
            <person name="Crous P.W."/>
            <person name="Seidl M.F."/>
        </authorList>
    </citation>
    <scope>NUCLEOTIDE SEQUENCE [LARGE SCALE GENOMIC DNA]</scope>
    <source>
        <strain evidence="3 4">CBS 129764</strain>
    </source>
</reference>
<evidence type="ECO:0000313" key="3">
    <source>
        <dbReference type="EMBL" id="KAK8159807.1"/>
    </source>
</evidence>
<sequence>MEGTRGASRGSKQPGSKDDGGMRDMVWAQAAASRSPVRTRVPGRSVWKTWLIDGLVKDGGRVEVQSTAECRISASERSARTPRGATCSRSRTPGTQPEKQATSQMTRKNKGAKETSMPLESQQESMNSHLNVRLPTSSPTLLSGTVGKNVTHQAKQRKEPNLRDSPSLSCRPSHARQSSPFMLFHLWFPLFILFVSNGLEHFFLSFFSDGHPPGEQQQQ</sequence>
<keyword evidence="2" id="KW-0812">Transmembrane</keyword>
<dbReference type="Proteomes" id="UP001456524">
    <property type="component" value="Unassembled WGS sequence"/>
</dbReference>
<comment type="caution">
    <text evidence="3">The sequence shown here is derived from an EMBL/GenBank/DDBJ whole genome shotgun (WGS) entry which is preliminary data.</text>
</comment>
<organism evidence="3 4">
    <name type="scientific">Phyllosticta citrichinensis</name>
    <dbReference type="NCBI Taxonomy" id="1130410"/>
    <lineage>
        <taxon>Eukaryota</taxon>
        <taxon>Fungi</taxon>
        <taxon>Dikarya</taxon>
        <taxon>Ascomycota</taxon>
        <taxon>Pezizomycotina</taxon>
        <taxon>Dothideomycetes</taxon>
        <taxon>Dothideomycetes incertae sedis</taxon>
        <taxon>Botryosphaeriales</taxon>
        <taxon>Phyllostictaceae</taxon>
        <taxon>Phyllosticta</taxon>
    </lineage>
</organism>
<feature type="region of interest" description="Disordered" evidence="1">
    <location>
        <begin position="73"/>
        <end position="174"/>
    </location>
</feature>
<dbReference type="EMBL" id="JBBWUH010000008">
    <property type="protein sequence ID" value="KAK8159807.1"/>
    <property type="molecule type" value="Genomic_DNA"/>
</dbReference>
<feature type="region of interest" description="Disordered" evidence="1">
    <location>
        <begin position="1"/>
        <end position="39"/>
    </location>
</feature>